<dbReference type="EMBL" id="CAADFW010000014">
    <property type="protein sequence ID" value="VFK57046.1"/>
    <property type="molecule type" value="Genomic_DNA"/>
</dbReference>
<comment type="similarity">
    <text evidence="1">Belongs to the UPF0161 family.</text>
</comment>
<accession>A0A450YJ20</accession>
<keyword evidence="1" id="KW-0472">Membrane</keyword>
<comment type="function">
    <text evidence="1">Could be involved in insertion of integral membrane proteins into the membrane.</text>
</comment>
<dbReference type="GO" id="GO:0005886">
    <property type="term" value="C:plasma membrane"/>
    <property type="evidence" value="ECO:0007669"/>
    <property type="project" value="UniProtKB-SubCell"/>
</dbReference>
<dbReference type="EMBL" id="CAADFS010000010">
    <property type="protein sequence ID" value="VFK41475.1"/>
    <property type="molecule type" value="Genomic_DNA"/>
</dbReference>
<evidence type="ECO:0000313" key="4">
    <source>
        <dbReference type="EMBL" id="VFK57046.1"/>
    </source>
</evidence>
<dbReference type="Pfam" id="PF01809">
    <property type="entry name" value="YidD"/>
    <property type="match status" value="1"/>
</dbReference>
<protein>
    <recommendedName>
        <fullName evidence="1">Putative membrane protein insertion efficiency factor</fullName>
    </recommendedName>
</protein>
<sequence length="150" mass="16934">MGFGCGHNRSIRDGKYRKRRFLPLLSASLEEDTQPMRRVVKFFIRLYQYAVSPFLPPSCRFYPSCSAYALEAVERYGCARGLWLGARRILRCHPWHPGGFDPVPPLEEKTPSSCGSDVGENSAAQRHAQGEKTSHAPHYLSDVPPRTKKA</sequence>
<keyword evidence="1" id="KW-1003">Cell membrane</keyword>
<evidence type="ECO:0000256" key="2">
    <source>
        <dbReference type="SAM" id="MobiDB-lite"/>
    </source>
</evidence>
<dbReference type="HAMAP" id="MF_00386">
    <property type="entry name" value="UPF0161_YidD"/>
    <property type="match status" value="1"/>
</dbReference>
<feature type="region of interest" description="Disordered" evidence="2">
    <location>
        <begin position="98"/>
        <end position="150"/>
    </location>
</feature>
<dbReference type="AlphaFoldDB" id="A0A450YJ20"/>
<evidence type="ECO:0000313" key="3">
    <source>
        <dbReference type="EMBL" id="VFK41475.1"/>
    </source>
</evidence>
<comment type="subcellular location">
    <subcellularLocation>
        <location evidence="1">Cell membrane</location>
        <topology evidence="1">Peripheral membrane protein</topology>
        <orientation evidence="1">Cytoplasmic side</orientation>
    </subcellularLocation>
</comment>
<dbReference type="PANTHER" id="PTHR33383:SF1">
    <property type="entry name" value="MEMBRANE PROTEIN INSERTION EFFICIENCY FACTOR-RELATED"/>
    <property type="match status" value="1"/>
</dbReference>
<evidence type="ECO:0000256" key="1">
    <source>
        <dbReference type="HAMAP-Rule" id="MF_00386"/>
    </source>
</evidence>
<reference evidence="3" key="1">
    <citation type="submission" date="2019-02" db="EMBL/GenBank/DDBJ databases">
        <authorList>
            <person name="Gruber-Vodicka R. H."/>
            <person name="Seah K. B. B."/>
        </authorList>
    </citation>
    <scope>NUCLEOTIDE SEQUENCE</scope>
    <source>
        <strain evidence="3">BECK_BZ123</strain>
        <strain evidence="4">BECK_BZ126</strain>
    </source>
</reference>
<dbReference type="PANTHER" id="PTHR33383">
    <property type="entry name" value="MEMBRANE PROTEIN INSERTION EFFICIENCY FACTOR-RELATED"/>
    <property type="match status" value="1"/>
</dbReference>
<organism evidence="3">
    <name type="scientific">Candidatus Kentrum sp. TC</name>
    <dbReference type="NCBI Taxonomy" id="2126339"/>
    <lineage>
        <taxon>Bacteria</taxon>
        <taxon>Pseudomonadati</taxon>
        <taxon>Pseudomonadota</taxon>
        <taxon>Gammaproteobacteria</taxon>
        <taxon>Candidatus Kentrum</taxon>
    </lineage>
</organism>
<proteinExistence type="inferred from homology"/>
<dbReference type="InterPro" id="IPR002696">
    <property type="entry name" value="Membr_insert_effic_factor_YidD"/>
</dbReference>
<dbReference type="SMART" id="SM01234">
    <property type="entry name" value="Haemolytic"/>
    <property type="match status" value="1"/>
</dbReference>
<gene>
    <name evidence="3" type="ORF">BECKTC1821D_GA0114238_101038</name>
    <name evidence="4" type="ORF">BECKTC1821F_GA0114240_101424</name>
</gene>
<dbReference type="NCBIfam" id="TIGR00278">
    <property type="entry name" value="membrane protein insertion efficiency factor YidD"/>
    <property type="match status" value="1"/>
</dbReference>
<name>A0A450YJ20_9GAMM</name>